<comment type="caution">
    <text evidence="3">The sequence shown here is derived from an EMBL/GenBank/DDBJ whole genome shotgun (WGS) entry which is preliminary data.</text>
</comment>
<organism evidence="3 4">
    <name type="scientific">Cristinia sonorae</name>
    <dbReference type="NCBI Taxonomy" id="1940300"/>
    <lineage>
        <taxon>Eukaryota</taxon>
        <taxon>Fungi</taxon>
        <taxon>Dikarya</taxon>
        <taxon>Basidiomycota</taxon>
        <taxon>Agaricomycotina</taxon>
        <taxon>Agaricomycetes</taxon>
        <taxon>Agaricomycetidae</taxon>
        <taxon>Agaricales</taxon>
        <taxon>Pleurotineae</taxon>
        <taxon>Stephanosporaceae</taxon>
        <taxon>Cristinia</taxon>
    </lineage>
</organism>
<keyword evidence="2" id="KW-1133">Transmembrane helix</keyword>
<evidence type="ECO:0000256" key="1">
    <source>
        <dbReference type="SAM" id="MobiDB-lite"/>
    </source>
</evidence>
<proteinExistence type="predicted"/>
<feature type="compositionally biased region" description="Pro residues" evidence="1">
    <location>
        <begin position="248"/>
        <end position="268"/>
    </location>
</feature>
<evidence type="ECO:0000256" key="2">
    <source>
        <dbReference type="SAM" id="Phobius"/>
    </source>
</evidence>
<evidence type="ECO:0000313" key="3">
    <source>
        <dbReference type="EMBL" id="KAH8087170.1"/>
    </source>
</evidence>
<sequence>MIIIVGIVHPSNQTVPPATASYTIDDSNSTELPLPVATHDIPNQQFFQSAQLTPAPHTLLINVTSDGSPYTIDYLFVCGTGGPAPPPSSQIPDRPREEFVPKTVAVVVGSILGVVMFTLVIALLYMLWKFRRRRSRQRQPTTTATHRLKEWVRRQTLFTTSESIMRNNPTNPSAADKAGTANRPDDSLSESKSPTLPDVPVYRTFAEFDRGFSFPVTYRLSTQISAQVPFSPNAVDGRHDSSSFHSLPPIPLKDLPNPPSPGRPPLQY</sequence>
<protein>
    <submittedName>
        <fullName evidence="3">Uncharacterized protein</fullName>
    </submittedName>
</protein>
<keyword evidence="2" id="KW-0472">Membrane</keyword>
<feature type="region of interest" description="Disordered" evidence="1">
    <location>
        <begin position="160"/>
        <end position="195"/>
    </location>
</feature>
<evidence type="ECO:0000313" key="4">
    <source>
        <dbReference type="Proteomes" id="UP000813824"/>
    </source>
</evidence>
<name>A0A8K0UI88_9AGAR</name>
<keyword evidence="2" id="KW-0812">Transmembrane</keyword>
<accession>A0A8K0UI88</accession>
<feature type="compositionally biased region" description="Polar residues" evidence="1">
    <location>
        <begin position="160"/>
        <end position="173"/>
    </location>
</feature>
<dbReference type="Proteomes" id="UP000813824">
    <property type="component" value="Unassembled WGS sequence"/>
</dbReference>
<feature type="transmembrane region" description="Helical" evidence="2">
    <location>
        <begin position="104"/>
        <end position="128"/>
    </location>
</feature>
<gene>
    <name evidence="3" type="ORF">BXZ70DRAFT_955858</name>
</gene>
<dbReference type="EMBL" id="JAEVFJ010000041">
    <property type="protein sequence ID" value="KAH8087170.1"/>
    <property type="molecule type" value="Genomic_DNA"/>
</dbReference>
<reference evidence="3" key="1">
    <citation type="journal article" date="2021" name="New Phytol.">
        <title>Evolutionary innovations through gain and loss of genes in the ectomycorrhizal Boletales.</title>
        <authorList>
            <person name="Wu G."/>
            <person name="Miyauchi S."/>
            <person name="Morin E."/>
            <person name="Kuo A."/>
            <person name="Drula E."/>
            <person name="Varga T."/>
            <person name="Kohler A."/>
            <person name="Feng B."/>
            <person name="Cao Y."/>
            <person name="Lipzen A."/>
            <person name="Daum C."/>
            <person name="Hundley H."/>
            <person name="Pangilinan J."/>
            <person name="Johnson J."/>
            <person name="Barry K."/>
            <person name="LaButti K."/>
            <person name="Ng V."/>
            <person name="Ahrendt S."/>
            <person name="Min B."/>
            <person name="Choi I.G."/>
            <person name="Park H."/>
            <person name="Plett J.M."/>
            <person name="Magnuson J."/>
            <person name="Spatafora J.W."/>
            <person name="Nagy L.G."/>
            <person name="Henrissat B."/>
            <person name="Grigoriev I.V."/>
            <person name="Yang Z.L."/>
            <person name="Xu J."/>
            <person name="Martin F.M."/>
        </authorList>
    </citation>
    <scope>NUCLEOTIDE SEQUENCE</scope>
    <source>
        <strain evidence="3">KKN 215</strain>
    </source>
</reference>
<feature type="region of interest" description="Disordered" evidence="1">
    <location>
        <begin position="231"/>
        <end position="268"/>
    </location>
</feature>
<dbReference type="AlphaFoldDB" id="A0A8K0UI88"/>
<dbReference type="OrthoDB" id="3006363at2759"/>
<keyword evidence="4" id="KW-1185">Reference proteome</keyword>